<keyword evidence="4 16" id="KW-0813">Transport</keyword>
<feature type="transmembrane region" description="Helical" evidence="16">
    <location>
        <begin position="463"/>
        <end position="479"/>
    </location>
</feature>
<keyword evidence="8" id="KW-1278">Translocase</keyword>
<feature type="domain" description="NADH dehydrogenase subunit 5 C-terminal" evidence="19">
    <location>
        <begin position="428"/>
        <end position="609"/>
    </location>
</feature>
<keyword evidence="14 16" id="KW-0472">Membrane</keyword>
<keyword evidence="6 16" id="KW-0812">Transmembrane</keyword>
<keyword evidence="12 16" id="KW-0830">Ubiquinone</keyword>
<feature type="domain" description="NADH-Ubiquinone oxidoreductase (complex I) chain 5 N-terminal" evidence="18">
    <location>
        <begin position="73"/>
        <end position="123"/>
    </location>
</feature>
<keyword evidence="5" id="KW-0679">Respiratory chain</keyword>
<comment type="subcellular location">
    <subcellularLocation>
        <location evidence="1">Mitochondrion inner membrane</location>
        <topology evidence="1">Multi-pass membrane protein</topology>
    </subcellularLocation>
</comment>
<comment type="similarity">
    <text evidence="16">Belongs to the complex I subunit 5 family.</text>
</comment>
<dbReference type="PRINTS" id="PR01434">
    <property type="entry name" value="NADHDHGNASE5"/>
</dbReference>
<evidence type="ECO:0000313" key="20">
    <source>
        <dbReference type="EMBL" id="BBU25992.1"/>
    </source>
</evidence>
<evidence type="ECO:0000256" key="12">
    <source>
        <dbReference type="ARBA" id="ARBA00023075"/>
    </source>
</evidence>
<evidence type="ECO:0000256" key="13">
    <source>
        <dbReference type="ARBA" id="ARBA00023128"/>
    </source>
</evidence>
<feature type="transmembrane region" description="Helical" evidence="16">
    <location>
        <begin position="93"/>
        <end position="113"/>
    </location>
</feature>
<dbReference type="GO" id="GO:0005743">
    <property type="term" value="C:mitochondrial inner membrane"/>
    <property type="evidence" value="ECO:0007669"/>
    <property type="project" value="UniProtKB-SubCell"/>
</dbReference>
<keyword evidence="11 16" id="KW-0520">NAD</keyword>
<feature type="transmembrane region" description="Helical" evidence="16">
    <location>
        <begin position="491"/>
        <end position="510"/>
    </location>
</feature>
<reference evidence="20" key="1">
    <citation type="submission" date="2004-04" db="EMBL/GenBank/DDBJ databases">
        <title>The ray-finned fish phylogeny.</title>
        <authorList>
            <person name="Miya M."/>
        </authorList>
    </citation>
    <scope>NUCLEOTIDE SEQUENCE</scope>
</reference>
<keyword evidence="7" id="KW-0999">Mitochondrion inner membrane</keyword>
<feature type="transmembrane region" description="Helical" evidence="16">
    <location>
        <begin position="592"/>
        <end position="610"/>
    </location>
</feature>
<keyword evidence="13 16" id="KW-0496">Mitochondrion</keyword>
<feature type="domain" description="NADH:quinone oxidoreductase/Mrp antiporter transmembrane" evidence="17">
    <location>
        <begin position="139"/>
        <end position="420"/>
    </location>
</feature>
<feature type="transmembrane region" description="Helical" evidence="16">
    <location>
        <begin position="279"/>
        <end position="300"/>
    </location>
</feature>
<evidence type="ECO:0000256" key="11">
    <source>
        <dbReference type="ARBA" id="ARBA00023027"/>
    </source>
</evidence>
<evidence type="ECO:0000256" key="9">
    <source>
        <dbReference type="ARBA" id="ARBA00022982"/>
    </source>
</evidence>
<evidence type="ECO:0000256" key="6">
    <source>
        <dbReference type="ARBA" id="ARBA00022692"/>
    </source>
</evidence>
<gene>
    <name evidence="20" type="primary">ND5</name>
</gene>
<feature type="transmembrane region" description="Helical" evidence="16">
    <location>
        <begin position="122"/>
        <end position="139"/>
    </location>
</feature>
<evidence type="ECO:0000256" key="16">
    <source>
        <dbReference type="RuleBase" id="RU003404"/>
    </source>
</evidence>
<dbReference type="InterPro" id="IPR010934">
    <property type="entry name" value="NADH_DH_su5_C"/>
</dbReference>
<evidence type="ECO:0000259" key="17">
    <source>
        <dbReference type="Pfam" id="PF00361"/>
    </source>
</evidence>
<feature type="transmembrane region" description="Helical" evidence="16">
    <location>
        <begin position="49"/>
        <end position="73"/>
    </location>
</feature>
<dbReference type="GO" id="GO:0008137">
    <property type="term" value="F:NADH dehydrogenase (ubiquinone) activity"/>
    <property type="evidence" value="ECO:0007669"/>
    <property type="project" value="UniProtKB-EC"/>
</dbReference>
<feature type="transmembrane region" description="Helical" evidence="16">
    <location>
        <begin position="177"/>
        <end position="195"/>
    </location>
</feature>
<evidence type="ECO:0000256" key="10">
    <source>
        <dbReference type="ARBA" id="ARBA00022989"/>
    </source>
</evidence>
<dbReference type="Pfam" id="PF06455">
    <property type="entry name" value="NADH5_C"/>
    <property type="match status" value="1"/>
</dbReference>
<evidence type="ECO:0000256" key="14">
    <source>
        <dbReference type="ARBA" id="ARBA00023136"/>
    </source>
</evidence>
<evidence type="ECO:0000256" key="8">
    <source>
        <dbReference type="ARBA" id="ARBA00022967"/>
    </source>
</evidence>
<dbReference type="AlphaFoldDB" id="A0A679EP72"/>
<comment type="function">
    <text evidence="16">Core subunit of the mitochondrial membrane respiratory chain NADH dehydrogenase (Complex I) which catalyzes electron transfer from NADH through the respiratory chain, using ubiquinone as an electron acceptor. Essential for the catalytic activity and assembly of complex I.</text>
</comment>
<feature type="transmembrane region" description="Helical" evidence="16">
    <location>
        <begin position="145"/>
        <end position="165"/>
    </location>
</feature>
<feature type="transmembrane region" description="Helical" evidence="16">
    <location>
        <begin position="413"/>
        <end position="434"/>
    </location>
</feature>
<sequence>MHPTPLMMATSLLTISFILFFPIMSTFLYQPKHPLWALTHVKTAVKLAFFTSLLPLFLFLNEGAEVIVTTWTWMNTLTFNITLSFKFDFYSTIFTPIALYVTWAILEFASWYMNSDPFMNRFFKYLLVFLIAMINLVTANNLFQLFIGWEGVGIMSFLLIGWWYGRADANTAALQAVVYNRVGDIGLIFSMAWFATNLNSWEMTQMFLASKDLNLNPPLLGLILAATGKSAQFGLHPWLPAAMEGPTPVSALLHSSTMVVAGIFLLVRVSPLMENNPLTLTVCLCLGAITTLFTATCALTQNDIKKIIAFSTSSQLGLMMVTIGLNQPQLAFFHICTHAFFKAMLFLCSGSIIHSLNNEQDIRKMGGMHHLTPFTSSCFTLGSLALTGTPFLAGFFSKDAIIEAMNTSYLNAWALALTLLATSFTAAYSFRAIFLVNMGFPRFNPLSPINENNQAVVNPLKRLAWGSIVAGLLIMSNTTPLKTQTMSMPPMLKLAAITVTIFGFLTALELSTLTNKQHKITPQLSSYRPSIMLGFFPSIIHRLTPKLNLMLGQTIANQTIDQTWLEKTGPKAISSLNFPLITTTSNIQRGMIKTYLIPFLLTLVLATLLLF</sequence>
<geneLocation type="mitochondrion" evidence="20"/>
<dbReference type="EC" id="7.1.1.2" evidence="2 16"/>
<feature type="transmembrane region" description="Helical" evidence="16">
    <location>
        <begin position="374"/>
        <end position="393"/>
    </location>
</feature>
<dbReference type="Pfam" id="PF00361">
    <property type="entry name" value="Proton_antipo_M"/>
    <property type="match status" value="1"/>
</dbReference>
<evidence type="ECO:0000256" key="1">
    <source>
        <dbReference type="ARBA" id="ARBA00004448"/>
    </source>
</evidence>
<dbReference type="InterPro" id="IPR001516">
    <property type="entry name" value="Proton_antipo_N"/>
</dbReference>
<name>A0A679EP72_9TELE</name>
<dbReference type="PANTHER" id="PTHR42829">
    <property type="entry name" value="NADH-UBIQUINONE OXIDOREDUCTASE CHAIN 5"/>
    <property type="match status" value="1"/>
</dbReference>
<evidence type="ECO:0000256" key="3">
    <source>
        <dbReference type="ARBA" id="ARBA00021096"/>
    </source>
</evidence>
<evidence type="ECO:0000256" key="4">
    <source>
        <dbReference type="ARBA" id="ARBA00022448"/>
    </source>
</evidence>
<evidence type="ECO:0000256" key="15">
    <source>
        <dbReference type="ARBA" id="ARBA00049551"/>
    </source>
</evidence>
<evidence type="ECO:0000259" key="19">
    <source>
        <dbReference type="Pfam" id="PF06455"/>
    </source>
</evidence>
<feature type="transmembrane region" description="Helical" evidence="16">
    <location>
        <begin position="6"/>
        <end position="29"/>
    </location>
</feature>
<keyword evidence="9" id="KW-0249">Electron transport</keyword>
<proteinExistence type="inferred from homology"/>
<keyword evidence="10 16" id="KW-1133">Transmembrane helix</keyword>
<dbReference type="EMBL" id="AP006808">
    <property type="protein sequence ID" value="BBU25992.1"/>
    <property type="molecule type" value="Genomic_DNA"/>
</dbReference>
<dbReference type="NCBIfam" id="TIGR01974">
    <property type="entry name" value="NDH_I_L"/>
    <property type="match status" value="1"/>
</dbReference>
<comment type="catalytic activity">
    <reaction evidence="15 16">
        <text>a ubiquinone + NADH + 5 H(+)(in) = a ubiquinol + NAD(+) + 4 H(+)(out)</text>
        <dbReference type="Rhea" id="RHEA:29091"/>
        <dbReference type="Rhea" id="RHEA-COMP:9565"/>
        <dbReference type="Rhea" id="RHEA-COMP:9566"/>
        <dbReference type="ChEBI" id="CHEBI:15378"/>
        <dbReference type="ChEBI" id="CHEBI:16389"/>
        <dbReference type="ChEBI" id="CHEBI:17976"/>
        <dbReference type="ChEBI" id="CHEBI:57540"/>
        <dbReference type="ChEBI" id="CHEBI:57945"/>
        <dbReference type="EC" id="7.1.1.2"/>
    </reaction>
</comment>
<evidence type="ECO:0000256" key="2">
    <source>
        <dbReference type="ARBA" id="ARBA00012944"/>
    </source>
</evidence>
<dbReference type="InterPro" id="IPR001750">
    <property type="entry name" value="ND/Mrp_TM"/>
</dbReference>
<feature type="transmembrane region" description="Helical" evidence="16">
    <location>
        <begin position="331"/>
        <end position="353"/>
    </location>
</feature>
<dbReference type="InterPro" id="IPR003945">
    <property type="entry name" value="NU5C-like"/>
</dbReference>
<evidence type="ECO:0000256" key="5">
    <source>
        <dbReference type="ARBA" id="ARBA00022660"/>
    </source>
</evidence>
<dbReference type="GO" id="GO:0015990">
    <property type="term" value="P:electron transport coupled proton transport"/>
    <property type="evidence" value="ECO:0007669"/>
    <property type="project" value="TreeGrafter"/>
</dbReference>
<dbReference type="Pfam" id="PF00662">
    <property type="entry name" value="Proton_antipo_N"/>
    <property type="match status" value="1"/>
</dbReference>
<evidence type="ECO:0000256" key="7">
    <source>
        <dbReference type="ARBA" id="ARBA00022792"/>
    </source>
</evidence>
<accession>A0A679EP72</accession>
<evidence type="ECO:0000259" key="18">
    <source>
        <dbReference type="Pfam" id="PF00662"/>
    </source>
</evidence>
<dbReference type="GO" id="GO:0003954">
    <property type="term" value="F:NADH dehydrogenase activity"/>
    <property type="evidence" value="ECO:0007669"/>
    <property type="project" value="TreeGrafter"/>
</dbReference>
<dbReference type="InterPro" id="IPR018393">
    <property type="entry name" value="NADHpl_OxRdtase_5_subgr"/>
</dbReference>
<dbReference type="PANTHER" id="PTHR42829:SF2">
    <property type="entry name" value="NADH-UBIQUINONE OXIDOREDUCTASE CHAIN 5"/>
    <property type="match status" value="1"/>
</dbReference>
<organism evidence="20">
    <name type="scientific">Badis badis</name>
    <dbReference type="NCBI Taxonomy" id="248959"/>
    <lineage>
        <taxon>Eukaryota</taxon>
        <taxon>Metazoa</taxon>
        <taxon>Chordata</taxon>
        <taxon>Craniata</taxon>
        <taxon>Vertebrata</taxon>
        <taxon>Euteleostomi</taxon>
        <taxon>Actinopterygii</taxon>
        <taxon>Neopterygii</taxon>
        <taxon>Teleostei</taxon>
        <taxon>Neoteleostei</taxon>
        <taxon>Acanthomorphata</taxon>
        <taxon>Anabantaria</taxon>
        <taxon>Anabantiformes</taxon>
        <taxon>Nandoidei</taxon>
        <taxon>Badidae</taxon>
        <taxon>Badis</taxon>
    </lineage>
</organism>
<protein>
    <recommendedName>
        <fullName evidence="3 16">NADH-ubiquinone oxidoreductase chain 5</fullName>
        <ecNumber evidence="2 16">7.1.1.2</ecNumber>
    </recommendedName>
</protein>
<dbReference type="GO" id="GO:0042773">
    <property type="term" value="P:ATP synthesis coupled electron transport"/>
    <property type="evidence" value="ECO:0007669"/>
    <property type="project" value="InterPro"/>
</dbReference>
<feature type="transmembrane region" description="Helical" evidence="16">
    <location>
        <begin position="307"/>
        <end position="325"/>
    </location>
</feature>